<sequence>MKDDPIVEEIRAYRSAHAARYGNDLDRIFAAIKESEKKYGGRLVNRDHHSPMRSCLRGNAYSVTVYQMR</sequence>
<evidence type="ECO:0000313" key="2">
    <source>
        <dbReference type="EMBL" id="VFK04956.1"/>
    </source>
</evidence>
<accession>A0A450VTE4</accession>
<protein>
    <submittedName>
        <fullName evidence="3">Uncharacterized protein</fullName>
    </submittedName>
</protein>
<dbReference type="AlphaFoldDB" id="A0A450VTE4"/>
<evidence type="ECO:0000313" key="1">
    <source>
        <dbReference type="EMBL" id="VFK04784.1"/>
    </source>
</evidence>
<name>A0A450VTE4_9GAMM</name>
<dbReference type="EMBL" id="CAADFI010000489">
    <property type="protein sequence ID" value="VFK04784.1"/>
    <property type="molecule type" value="Genomic_DNA"/>
</dbReference>
<gene>
    <name evidence="2" type="ORF">BECKH772A_GA0070896_104842</name>
    <name evidence="1" type="ORF">BECKH772B_GA0070898_104892</name>
    <name evidence="3" type="ORF">BECKH772C_GA0070978_104832</name>
</gene>
<reference evidence="3" key="1">
    <citation type="submission" date="2019-02" db="EMBL/GenBank/DDBJ databases">
        <authorList>
            <person name="Gruber-Vodicka R. H."/>
            <person name="Seah K. B. B."/>
        </authorList>
    </citation>
    <scope>NUCLEOTIDE SEQUENCE</scope>
    <source>
        <strain evidence="3">BECK_SA2B12</strain>
        <strain evidence="2">BECK_SA2B15</strain>
        <strain evidence="1">BECK_SA2B20</strain>
    </source>
</reference>
<dbReference type="EMBL" id="CAADFJ010000483">
    <property type="protein sequence ID" value="VFK08064.1"/>
    <property type="molecule type" value="Genomic_DNA"/>
</dbReference>
<proteinExistence type="predicted"/>
<evidence type="ECO:0000313" key="3">
    <source>
        <dbReference type="EMBL" id="VFK08064.1"/>
    </source>
</evidence>
<dbReference type="EMBL" id="CAADFG010000484">
    <property type="protein sequence ID" value="VFK04956.1"/>
    <property type="molecule type" value="Genomic_DNA"/>
</dbReference>
<organism evidence="3">
    <name type="scientific">Candidatus Kentrum eta</name>
    <dbReference type="NCBI Taxonomy" id="2126337"/>
    <lineage>
        <taxon>Bacteria</taxon>
        <taxon>Pseudomonadati</taxon>
        <taxon>Pseudomonadota</taxon>
        <taxon>Gammaproteobacteria</taxon>
        <taxon>Candidatus Kentrum</taxon>
    </lineage>
</organism>